<accession>A0A857DI30</accession>
<gene>
    <name evidence="9" type="primary">trpF</name>
    <name evidence="11" type="ORF">GQ588_07275</name>
</gene>
<dbReference type="PANTHER" id="PTHR42894:SF1">
    <property type="entry name" value="N-(5'-PHOSPHORIBOSYL)ANTHRANILATE ISOMERASE"/>
    <property type="match status" value="1"/>
</dbReference>
<feature type="domain" description="N-(5'phosphoribosyl) anthranilate isomerase (PRAI)" evidence="10">
    <location>
        <begin position="19"/>
        <end position="234"/>
    </location>
</feature>
<reference evidence="11 12" key="1">
    <citation type="submission" date="2019-12" db="EMBL/GenBank/DDBJ databases">
        <title>Sequence classification of anaerobic respiratory reductive dehalogenases: First we see many, then we see few.</title>
        <authorList>
            <person name="Molenda O."/>
            <person name="Puentes Jacome L.A."/>
            <person name="Cao X."/>
            <person name="Nesbo C.L."/>
            <person name="Tang S."/>
            <person name="Morson N."/>
            <person name="Patron J."/>
            <person name="Lomheim L."/>
            <person name="Wishart D.S."/>
            <person name="Edwards E.A."/>
        </authorList>
    </citation>
    <scope>NUCLEOTIDE SEQUENCE [LARGE SCALE GENOMIC DNA]</scope>
    <source>
        <strain evidence="11 12">12DCA</strain>
    </source>
</reference>
<proteinExistence type="inferred from homology"/>
<dbReference type="HAMAP" id="MF_00135">
    <property type="entry name" value="PRAI"/>
    <property type="match status" value="1"/>
</dbReference>
<dbReference type="EMBL" id="CP046996">
    <property type="protein sequence ID" value="QHA00443.1"/>
    <property type="molecule type" value="Genomic_DNA"/>
</dbReference>
<evidence type="ECO:0000256" key="5">
    <source>
        <dbReference type="ARBA" id="ARBA00022605"/>
    </source>
</evidence>
<dbReference type="Proteomes" id="UP000430508">
    <property type="component" value="Chromosome"/>
</dbReference>
<keyword evidence="6 9" id="KW-0822">Tryptophan biosynthesis</keyword>
<evidence type="ECO:0000256" key="9">
    <source>
        <dbReference type="HAMAP-Rule" id="MF_00135"/>
    </source>
</evidence>
<evidence type="ECO:0000313" key="11">
    <source>
        <dbReference type="EMBL" id="QHA00443.1"/>
    </source>
</evidence>
<dbReference type="PANTHER" id="PTHR42894">
    <property type="entry name" value="N-(5'-PHOSPHORIBOSYL)ANTHRANILATE ISOMERASE"/>
    <property type="match status" value="1"/>
</dbReference>
<dbReference type="Pfam" id="PF00697">
    <property type="entry name" value="PRAI"/>
    <property type="match status" value="1"/>
</dbReference>
<keyword evidence="7 9" id="KW-0057">Aromatic amino acid biosynthesis</keyword>
<name>A0A857DI30_9FIRM</name>
<dbReference type="GO" id="GO:0004640">
    <property type="term" value="F:phosphoribosylanthranilate isomerase activity"/>
    <property type="evidence" value="ECO:0007669"/>
    <property type="project" value="UniProtKB-UniRule"/>
</dbReference>
<evidence type="ECO:0000256" key="8">
    <source>
        <dbReference type="ARBA" id="ARBA00023235"/>
    </source>
</evidence>
<evidence type="ECO:0000256" key="4">
    <source>
        <dbReference type="ARBA" id="ARBA00022272"/>
    </source>
</evidence>
<comment type="similarity">
    <text evidence="9">Belongs to the TrpF family.</text>
</comment>
<dbReference type="InterPro" id="IPR011060">
    <property type="entry name" value="RibuloseP-bd_barrel"/>
</dbReference>
<evidence type="ECO:0000256" key="3">
    <source>
        <dbReference type="ARBA" id="ARBA00012572"/>
    </source>
</evidence>
<comment type="pathway">
    <text evidence="2 9">Amino-acid biosynthesis; L-tryptophan biosynthesis; L-tryptophan from chorismate: step 3/5.</text>
</comment>
<dbReference type="InterPro" id="IPR044643">
    <property type="entry name" value="TrpF_fam"/>
</dbReference>
<evidence type="ECO:0000256" key="1">
    <source>
        <dbReference type="ARBA" id="ARBA00001164"/>
    </source>
</evidence>
<dbReference type="InterPro" id="IPR001240">
    <property type="entry name" value="PRAI_dom"/>
</dbReference>
<dbReference type="UniPathway" id="UPA00035">
    <property type="reaction ID" value="UER00042"/>
</dbReference>
<comment type="catalytic activity">
    <reaction evidence="1 9">
        <text>N-(5-phospho-beta-D-ribosyl)anthranilate = 1-(2-carboxyphenylamino)-1-deoxy-D-ribulose 5-phosphate</text>
        <dbReference type="Rhea" id="RHEA:21540"/>
        <dbReference type="ChEBI" id="CHEBI:18277"/>
        <dbReference type="ChEBI" id="CHEBI:58613"/>
        <dbReference type="EC" id="5.3.1.24"/>
    </reaction>
</comment>
<dbReference type="InterPro" id="IPR013785">
    <property type="entry name" value="Aldolase_TIM"/>
</dbReference>
<evidence type="ECO:0000256" key="2">
    <source>
        <dbReference type="ARBA" id="ARBA00004664"/>
    </source>
</evidence>
<evidence type="ECO:0000313" key="12">
    <source>
        <dbReference type="Proteomes" id="UP000430508"/>
    </source>
</evidence>
<organism evidence="11 12">
    <name type="scientific">Dehalobacter restrictus</name>
    <dbReference type="NCBI Taxonomy" id="55583"/>
    <lineage>
        <taxon>Bacteria</taxon>
        <taxon>Bacillati</taxon>
        <taxon>Bacillota</taxon>
        <taxon>Clostridia</taxon>
        <taxon>Eubacteriales</taxon>
        <taxon>Desulfitobacteriaceae</taxon>
        <taxon>Dehalobacter</taxon>
    </lineage>
</organism>
<dbReference type="GO" id="GO:0000162">
    <property type="term" value="P:L-tryptophan biosynthetic process"/>
    <property type="evidence" value="ECO:0007669"/>
    <property type="project" value="UniProtKB-UniRule"/>
</dbReference>
<dbReference type="EC" id="5.3.1.24" evidence="3 9"/>
<dbReference type="Gene3D" id="3.20.20.70">
    <property type="entry name" value="Aldolase class I"/>
    <property type="match status" value="1"/>
</dbReference>
<dbReference type="CDD" id="cd00405">
    <property type="entry name" value="PRAI"/>
    <property type="match status" value="1"/>
</dbReference>
<protein>
    <recommendedName>
        <fullName evidence="4 9">N-(5'-phosphoribosyl)anthranilate isomerase</fullName>
        <shortName evidence="9">PRAI</shortName>
        <ecNumber evidence="3 9">5.3.1.24</ecNumber>
    </recommendedName>
</protein>
<dbReference type="RefSeq" id="WP_083221874.1">
    <property type="nucleotide sequence ID" value="NZ_CP046996.1"/>
</dbReference>
<keyword evidence="8 9" id="KW-0413">Isomerase</keyword>
<evidence type="ECO:0000256" key="6">
    <source>
        <dbReference type="ARBA" id="ARBA00022822"/>
    </source>
</evidence>
<dbReference type="AlphaFoldDB" id="A0A857DI30"/>
<evidence type="ECO:0000256" key="7">
    <source>
        <dbReference type="ARBA" id="ARBA00023141"/>
    </source>
</evidence>
<sequence>MARMEENAKGIYAGQTPKVKICGIRTLEDVRIINELKPDFAGFVLAPSKRQVSLSELKILIASLDKKIIPVGVFVNQDPDLLLRVVEAGLQILQIHGDEPLEYMRQLKNKILEKHQDHRQVMIWKAVRVGHADRAELNMKAYQGLVDGFVYDKYDPEAYGGTGESFDWNLLQRSQTGQHDKNRGQDIPMILAGGLNEENAASAISLFHPYCLDVSSSVETEGRKDPDKIKRFINRVRA</sequence>
<keyword evidence="5 9" id="KW-0028">Amino-acid biosynthesis</keyword>
<dbReference type="SUPFAM" id="SSF51366">
    <property type="entry name" value="Ribulose-phoshate binding barrel"/>
    <property type="match status" value="1"/>
</dbReference>
<evidence type="ECO:0000259" key="10">
    <source>
        <dbReference type="Pfam" id="PF00697"/>
    </source>
</evidence>